<keyword evidence="3" id="KW-1185">Reference proteome</keyword>
<dbReference type="OrthoDB" id="6908059at2759"/>
<feature type="region of interest" description="Disordered" evidence="1">
    <location>
        <begin position="251"/>
        <end position="290"/>
    </location>
</feature>
<evidence type="ECO:0000256" key="1">
    <source>
        <dbReference type="SAM" id="MobiDB-lite"/>
    </source>
</evidence>
<evidence type="ECO:0000313" key="2">
    <source>
        <dbReference type="EMBL" id="CAF4845523.1"/>
    </source>
</evidence>
<reference evidence="2" key="1">
    <citation type="submission" date="2021-02" db="EMBL/GenBank/DDBJ databases">
        <authorList>
            <person name="Steward A R."/>
        </authorList>
    </citation>
    <scope>NUCLEOTIDE SEQUENCE</scope>
</reference>
<evidence type="ECO:0000313" key="3">
    <source>
        <dbReference type="Proteomes" id="UP000663880"/>
    </source>
</evidence>
<dbReference type="EMBL" id="CAJOBZ010000014">
    <property type="protein sequence ID" value="CAF4845523.1"/>
    <property type="molecule type" value="Genomic_DNA"/>
</dbReference>
<comment type="caution">
    <text evidence="2">The sequence shown here is derived from an EMBL/GenBank/DDBJ whole genome shotgun (WGS) entry which is preliminary data.</text>
</comment>
<gene>
    <name evidence="2" type="ORF">PMACD_LOCUS6592</name>
</gene>
<proteinExistence type="predicted"/>
<name>A0A821RXE8_9NEOP</name>
<sequence length="290" mass="32912">MNDNESWTSKDALYRDLARAQGGAPIAITDPLLYHETPSREYDDEMDLEYQFKDASATTDYSEGPDLQMIMQMLEMVNDYDVTPESQPVEISKLNPLSKVFVPESSGDASDKEIEQKITKKKNRNAAIESIIKAQQESLDLSEKSKYKPISLENKSKTENIMQSITIEKKQNGLKPIVYNSSMASSMFKKKTVSNKSNKSPHTSKVSPEILKTNTFVPSEVASSYYEKFVEFNEAKEEKYNIWTVVEKKIKESEERKRREAELAASSCTEKSGEASPPLVQESSNEEQER</sequence>
<feature type="compositionally biased region" description="Basic and acidic residues" evidence="1">
    <location>
        <begin position="251"/>
        <end position="262"/>
    </location>
</feature>
<protein>
    <submittedName>
        <fullName evidence="2">Uncharacterized protein</fullName>
    </submittedName>
</protein>
<organism evidence="2 3">
    <name type="scientific">Pieris macdunnoughi</name>
    <dbReference type="NCBI Taxonomy" id="345717"/>
    <lineage>
        <taxon>Eukaryota</taxon>
        <taxon>Metazoa</taxon>
        <taxon>Ecdysozoa</taxon>
        <taxon>Arthropoda</taxon>
        <taxon>Hexapoda</taxon>
        <taxon>Insecta</taxon>
        <taxon>Pterygota</taxon>
        <taxon>Neoptera</taxon>
        <taxon>Endopterygota</taxon>
        <taxon>Lepidoptera</taxon>
        <taxon>Glossata</taxon>
        <taxon>Ditrysia</taxon>
        <taxon>Papilionoidea</taxon>
        <taxon>Pieridae</taxon>
        <taxon>Pierinae</taxon>
        <taxon>Pieris</taxon>
    </lineage>
</organism>
<accession>A0A821RXE8</accession>
<dbReference type="AlphaFoldDB" id="A0A821RXE8"/>
<dbReference type="Proteomes" id="UP000663880">
    <property type="component" value="Unassembled WGS sequence"/>
</dbReference>